<feature type="compositionally biased region" description="Basic and acidic residues" evidence="1">
    <location>
        <begin position="170"/>
        <end position="188"/>
    </location>
</feature>
<dbReference type="EMBL" id="CDMY01000553">
    <property type="protein sequence ID" value="CEM22480.1"/>
    <property type="molecule type" value="Genomic_DNA"/>
</dbReference>
<reference evidence="2 3" key="1">
    <citation type="submission" date="2014-11" db="EMBL/GenBank/DDBJ databases">
        <authorList>
            <person name="Zhu J."/>
            <person name="Qi W."/>
            <person name="Song R."/>
        </authorList>
    </citation>
    <scope>NUCLEOTIDE SEQUENCE [LARGE SCALE GENOMIC DNA]</scope>
</reference>
<feature type="compositionally biased region" description="Basic and acidic residues" evidence="1">
    <location>
        <begin position="341"/>
        <end position="354"/>
    </location>
</feature>
<feature type="region of interest" description="Disordered" evidence="1">
    <location>
        <begin position="274"/>
        <end position="361"/>
    </location>
</feature>
<feature type="compositionally biased region" description="Polar residues" evidence="1">
    <location>
        <begin position="199"/>
        <end position="210"/>
    </location>
</feature>
<feature type="compositionally biased region" description="Low complexity" evidence="1">
    <location>
        <begin position="330"/>
        <end position="340"/>
    </location>
</feature>
<accession>A0A0G4G309</accession>
<feature type="compositionally biased region" description="Acidic residues" evidence="1">
    <location>
        <begin position="559"/>
        <end position="573"/>
    </location>
</feature>
<proteinExistence type="predicted"/>
<feature type="region of interest" description="Disordered" evidence="1">
    <location>
        <begin position="495"/>
        <end position="574"/>
    </location>
</feature>
<feature type="region of interest" description="Disordered" evidence="1">
    <location>
        <begin position="373"/>
        <end position="404"/>
    </location>
</feature>
<evidence type="ECO:0000256" key="1">
    <source>
        <dbReference type="SAM" id="MobiDB-lite"/>
    </source>
</evidence>
<feature type="region of interest" description="Disordered" evidence="1">
    <location>
        <begin position="609"/>
        <end position="756"/>
    </location>
</feature>
<feature type="compositionally biased region" description="Low complexity" evidence="1">
    <location>
        <begin position="274"/>
        <end position="290"/>
    </location>
</feature>
<feature type="region of interest" description="Disordered" evidence="1">
    <location>
        <begin position="1"/>
        <end position="23"/>
    </location>
</feature>
<feature type="compositionally biased region" description="Basic and acidic residues" evidence="1">
    <location>
        <begin position="653"/>
        <end position="668"/>
    </location>
</feature>
<evidence type="ECO:0000313" key="3">
    <source>
        <dbReference type="Proteomes" id="UP000041254"/>
    </source>
</evidence>
<gene>
    <name evidence="2" type="ORF">Vbra_16772</name>
</gene>
<feature type="compositionally biased region" description="Polar residues" evidence="1">
    <location>
        <begin position="524"/>
        <end position="534"/>
    </location>
</feature>
<name>A0A0G4G309_VITBC</name>
<feature type="compositionally biased region" description="Basic and acidic residues" evidence="1">
    <location>
        <begin position="512"/>
        <end position="521"/>
    </location>
</feature>
<protein>
    <submittedName>
        <fullName evidence="2">Uncharacterized protein</fullName>
    </submittedName>
</protein>
<feature type="compositionally biased region" description="Low complexity" evidence="1">
    <location>
        <begin position="303"/>
        <end position="312"/>
    </location>
</feature>
<dbReference type="VEuPathDB" id="CryptoDB:Vbra_16772"/>
<feature type="compositionally biased region" description="Pro residues" evidence="1">
    <location>
        <begin position="313"/>
        <end position="329"/>
    </location>
</feature>
<dbReference type="Proteomes" id="UP000041254">
    <property type="component" value="Unassembled WGS sequence"/>
</dbReference>
<sequence length="756" mass="79911">MMVDARSHALPPSARGVSKGSRRHAPLHAHSFAEMPSFKLALERHASCDSTCEATNCFRQSLLQALQERLPLPTATVSMPAVSEGDKGQWLGGVGVGVGVGGGTGTPPKMVQRNLVSYLSRHSDAGHTPRRAISALDYITPHRSLSLLMYESDSDEDEKKKTTTTGTTEGDLRFQPIREEDSPVKSEADGDLQVPLLPCQSSTANASTGSGDAGSPRVLSPSLSPSAEGLGGDSAATSPPYQGAVTREPSSAIYMRSQSLPPFVGAVVPCTTTTLSSSRLSLPSPLTIPTVRLPSTVPSPNDTSSKTASSTQPTPPSCSSPPPCAPSPAPSSQATQIEPPSDARDRRDESRDNTKLMLPDAILREHRYGRVLSPCVRDSSTDASDDRQSGGQTDDSGSKDDGAAGMGGGLGLCIPGLVNRRSGDAANGEMRTPMAFLQWAPAELPPDDCKESTPKIKWKDPLIEVHEYPAEYDCYDRHDSLEKELFEQALRLDMIDGMPPTNSPRRISPRSYAEKDKEGYALRRNSSSSLSPTTPAKLPKDSTNTQEGGGQQADHGAADEADEEDTDSSEDSTDLSNIISTLSRTRNSIQQLDPLRRISLSAPRALHPVTPTLKRVSDGASGRGDETRRSKTPVMGFGAFVEDETSPTGRRSGAHEGDSSGENKRASYERGGSGVSSLESDSDKEGEDSSAAAAAGRKKDSSSPLARGGGIAYERGASGVSSLESDSDKEGEGPPPACSRERRGSGPISIESDDDK</sequence>
<keyword evidence="3" id="KW-1185">Reference proteome</keyword>
<dbReference type="InParanoid" id="A0A0G4G309"/>
<feature type="region of interest" description="Disordered" evidence="1">
    <location>
        <begin position="150"/>
        <end position="245"/>
    </location>
</feature>
<dbReference type="AlphaFoldDB" id="A0A0G4G309"/>
<organism evidence="2 3">
    <name type="scientific">Vitrella brassicaformis (strain CCMP3155)</name>
    <dbReference type="NCBI Taxonomy" id="1169540"/>
    <lineage>
        <taxon>Eukaryota</taxon>
        <taxon>Sar</taxon>
        <taxon>Alveolata</taxon>
        <taxon>Colpodellida</taxon>
        <taxon>Vitrellaceae</taxon>
        <taxon>Vitrella</taxon>
    </lineage>
</organism>
<evidence type="ECO:0000313" key="2">
    <source>
        <dbReference type="EMBL" id="CEM22480.1"/>
    </source>
</evidence>